<dbReference type="HOGENOM" id="CLU_829576_0_0_1"/>
<evidence type="ECO:0000256" key="1">
    <source>
        <dbReference type="SAM" id="SignalP"/>
    </source>
</evidence>
<accession>Q86MI8</accession>
<dbReference type="AlphaFoldDB" id="Q86MI8"/>
<dbReference type="Proteomes" id="UP000001940">
    <property type="component" value="Chromosome III"/>
</dbReference>
<evidence type="ECO:0000313" key="4">
    <source>
        <dbReference type="Proteomes" id="UP000001940"/>
    </source>
</evidence>
<dbReference type="PANTHER" id="PTHR32525">
    <property type="entry name" value="PROTEIN-TYROSINE-PHOSPHATASE"/>
    <property type="match status" value="1"/>
</dbReference>
<keyword evidence="1" id="KW-0732">Signal</keyword>
<feature type="domain" description="Domain of unknown function WSN" evidence="2">
    <location>
        <begin position="34"/>
        <end position="105"/>
    </location>
</feature>
<sequence>MAAIYKSIGYILIFIGIVGANESHDRLSPRAKDSRLYPYVQQMIAISRITNGIYLQNGLHSGTIPSDQLISELVNFGDIAPSQILDIKMDSLTNVIEKINKIQKASDFTMADRLLKLVSVAEKAEWLNATLHSLEGYRKELKDLESSGVDWTQLGMFIRTLFGFADFVELLHAGHDNWINVNETALDIEKLSTFNLSMYEGLPKRPEIENGLKFFPILKKSVEVTEEYASIPFYNASKNEPAIVELIANLKLFKEVAENLNNIFGQTHDNFKYSTHIVGLINGYIDLIKIHDDLTEESIHPVVKDEGLNFIKGLNKFYIGELNY</sequence>
<dbReference type="UCSC" id="Y22D7AR.14">
    <property type="organism name" value="c. elegans"/>
</dbReference>
<evidence type="ECO:0000259" key="2">
    <source>
        <dbReference type="SMART" id="SM00453"/>
    </source>
</evidence>
<feature type="chain" id="PRO_5025355273" description="Domain of unknown function WSN domain-containing protein" evidence="1">
    <location>
        <begin position="21"/>
        <end position="324"/>
    </location>
</feature>
<protein>
    <recommendedName>
        <fullName evidence="2">Domain of unknown function WSN domain-containing protein</fullName>
    </recommendedName>
</protein>
<dbReference type="OrthoDB" id="5842271at2759"/>
<dbReference type="PhylomeDB" id="Q86MI8"/>
<feature type="signal peptide" evidence="1">
    <location>
        <begin position="1"/>
        <end position="20"/>
    </location>
</feature>
<name>Q86MI8_CAEEL</name>
<proteinExistence type="predicted"/>
<dbReference type="EMBL" id="BX284603">
    <property type="protein sequence ID" value="CCD73769.2"/>
    <property type="molecule type" value="Genomic_DNA"/>
</dbReference>
<evidence type="ECO:0000313" key="5">
    <source>
        <dbReference type="WormBase" id="Y22D7AR.14"/>
    </source>
</evidence>
<dbReference type="PANTHER" id="PTHR32525:SF0">
    <property type="entry name" value="DOMAIN OF UNKNOWN FUNCTION WSN DOMAIN-CONTAINING PROTEIN-RELATED"/>
    <property type="match status" value="1"/>
</dbReference>
<organism evidence="3 4">
    <name type="scientific">Caenorhabditis elegans</name>
    <dbReference type="NCBI Taxonomy" id="6239"/>
    <lineage>
        <taxon>Eukaryota</taxon>
        <taxon>Metazoa</taxon>
        <taxon>Ecdysozoa</taxon>
        <taxon>Nematoda</taxon>
        <taxon>Chromadorea</taxon>
        <taxon>Rhabditida</taxon>
        <taxon>Rhabditina</taxon>
        <taxon>Rhabditomorpha</taxon>
        <taxon>Rhabditoidea</taxon>
        <taxon>Rhabditidae</taxon>
        <taxon>Peloderinae</taxon>
        <taxon>Caenorhabditis</taxon>
    </lineage>
</organism>
<dbReference type="AGR" id="WB:WBGene00021266"/>
<evidence type="ECO:0000313" key="3">
    <source>
        <dbReference type="EMBL" id="CCD73769.2"/>
    </source>
</evidence>
<dbReference type="InParanoid" id="Q86MI8"/>
<dbReference type="Pfam" id="PF02206">
    <property type="entry name" value="WSN"/>
    <property type="match status" value="1"/>
</dbReference>
<dbReference type="InterPro" id="IPR003125">
    <property type="entry name" value="WSN"/>
</dbReference>
<reference evidence="3 4" key="1">
    <citation type="journal article" date="1998" name="Science">
        <title>Genome sequence of the nematode C. elegans: a platform for investigating biology.</title>
        <authorList>
            <consortium name="The C. elegans sequencing consortium"/>
            <person name="Sulson J.E."/>
            <person name="Waterston R."/>
        </authorList>
    </citation>
    <scope>NUCLEOTIDE SEQUENCE [LARGE SCALE GENOMIC DNA]</scope>
    <source>
        <strain evidence="3 4">Bristol N2</strain>
    </source>
</reference>
<dbReference type="SMART" id="SM00453">
    <property type="entry name" value="WSN"/>
    <property type="match status" value="1"/>
</dbReference>
<dbReference type="WormBase" id="Y22D7AR.14">
    <property type="protein sequence ID" value="CE54155"/>
    <property type="gene ID" value="WBGene00021266"/>
</dbReference>
<dbReference type="PaxDb" id="6239-Y22D7AR.14"/>
<dbReference type="Bgee" id="WBGene00021266">
    <property type="expression patterns" value="Expressed in adult organism"/>
</dbReference>
<gene>
    <name evidence="3" type="ORF">CELE_Y22D7AR.14</name>
    <name evidence="3 5" type="ORF">Y22D7AR.14</name>
</gene>
<dbReference type="STRING" id="6239.Y22D7AR.14.1"/>
<keyword evidence="4" id="KW-1185">Reference proteome</keyword>